<evidence type="ECO:0000259" key="5">
    <source>
        <dbReference type="Pfam" id="PF07176"/>
    </source>
</evidence>
<dbReference type="GO" id="GO:0016042">
    <property type="term" value="P:lipid catabolic process"/>
    <property type="evidence" value="ECO:0007669"/>
    <property type="project" value="UniProtKB-KW"/>
</dbReference>
<dbReference type="PANTHER" id="PTHR10272:SF13">
    <property type="entry name" value="POLY(ETHYLENE TEREPHTHALATE) HYDROLASE"/>
    <property type="match status" value="1"/>
</dbReference>
<evidence type="ECO:0000256" key="2">
    <source>
        <dbReference type="ARBA" id="ARBA00022963"/>
    </source>
</evidence>
<keyword evidence="3" id="KW-0443">Lipid metabolism</keyword>
<dbReference type="InterPro" id="IPR029058">
    <property type="entry name" value="AB_hydrolase_fold"/>
</dbReference>
<reference evidence="6" key="1">
    <citation type="submission" date="2019-10" db="EMBL/GenBank/DDBJ databases">
        <title>Draft genome sequece of Microseira wollei NIES-4236.</title>
        <authorList>
            <person name="Yamaguchi H."/>
            <person name="Suzuki S."/>
            <person name="Kawachi M."/>
        </authorList>
    </citation>
    <scope>NUCLEOTIDE SEQUENCE</scope>
    <source>
        <strain evidence="6">NIES-4236</strain>
    </source>
</reference>
<comment type="caution">
    <text evidence="6">The sequence shown here is derived from an EMBL/GenBank/DDBJ whole genome shotgun (WGS) entry which is preliminary data.</text>
</comment>
<dbReference type="Gene3D" id="3.40.50.1820">
    <property type="entry name" value="alpha/beta hydrolase"/>
    <property type="match status" value="1"/>
</dbReference>
<proteinExistence type="predicted"/>
<organism evidence="6 7">
    <name type="scientific">Microseira wollei NIES-4236</name>
    <dbReference type="NCBI Taxonomy" id="2530354"/>
    <lineage>
        <taxon>Bacteria</taxon>
        <taxon>Bacillati</taxon>
        <taxon>Cyanobacteriota</taxon>
        <taxon>Cyanophyceae</taxon>
        <taxon>Oscillatoriophycideae</taxon>
        <taxon>Aerosakkonematales</taxon>
        <taxon>Aerosakkonemataceae</taxon>
        <taxon>Microseira</taxon>
    </lineage>
</organism>
<protein>
    <submittedName>
        <fullName evidence="6">Dienelactone hydrolase</fullName>
    </submittedName>
</protein>
<sequence length="593" mass="65008">MAEFAVKSTKPRQSKHPTSKLLHWMGILTGVWLLPAIVSTPAAFAAERIQITFEIFERSISINSLELYARQGRINQDLSAYAQYANPQQMAKLRQILVTRLPISPVAVSQFLYTPQAEYLLERLGQVIQTEAGVSGSRAIRAALIKAAADRNGLTLLNFLRKFPTPSIRIDLVRSLQIADELSKIVEQNNKAIAAVTSASDTEATGDSPLTLSRLPDLRRPGAFTWRKQTLRLNDINRNRVFNADVYLPISPIWQSRQTPAPVIVISHGVGSDRTSFLYLAQQLASYGFVVAVPEHPGSNAQQLQNLLAGRALQAIKPDEFINRPLDVKFLLDELERRSQSDLTFQGKMNLQQVGVIGQSFGGYTALALAGATLDFGQLQKNCQNLDRSWNLSLLLQCEVLKLTPAQTNLRDERIKAAIAINPLSSSVFGPTGIGQIKIPVALVAGSADTVTPPLEEQIQPFTWLTTPDKYLVTIENATHFSTLEESGAGGGVWPVPLPFGPEPATARRYIGALSVAFFHTYLNDSSDYRPYLSAGYTRFISREALKLSLVQSFSDAQLTAALQREGTGAGAEGPRSRGALEQRSSGAEENEQ</sequence>
<feature type="domain" description="DUF1400" evidence="5">
    <location>
        <begin position="45"/>
        <end position="171"/>
    </location>
</feature>
<gene>
    <name evidence="6" type="ORF">MiSe_69510</name>
</gene>
<dbReference type="AlphaFoldDB" id="A0AAV3XGU9"/>
<dbReference type="PANTHER" id="PTHR10272">
    <property type="entry name" value="PLATELET-ACTIVATING FACTOR ACETYLHYDROLASE"/>
    <property type="match status" value="1"/>
</dbReference>
<dbReference type="InterPro" id="IPR010802">
    <property type="entry name" value="DUF1400"/>
</dbReference>
<dbReference type="RefSeq" id="WP_226589231.1">
    <property type="nucleotide sequence ID" value="NZ_BLAY01000150.1"/>
</dbReference>
<dbReference type="EMBL" id="BLAY01000150">
    <property type="protein sequence ID" value="GET42137.1"/>
    <property type="molecule type" value="Genomic_DNA"/>
</dbReference>
<evidence type="ECO:0000313" key="6">
    <source>
        <dbReference type="EMBL" id="GET42137.1"/>
    </source>
</evidence>
<keyword evidence="1 6" id="KW-0378">Hydrolase</keyword>
<feature type="region of interest" description="Disordered" evidence="4">
    <location>
        <begin position="564"/>
        <end position="593"/>
    </location>
</feature>
<name>A0AAV3XGU9_9CYAN</name>
<accession>A0AAV3XGU9</accession>
<evidence type="ECO:0000256" key="3">
    <source>
        <dbReference type="ARBA" id="ARBA00023098"/>
    </source>
</evidence>
<evidence type="ECO:0000256" key="4">
    <source>
        <dbReference type="SAM" id="MobiDB-lite"/>
    </source>
</evidence>
<feature type="compositionally biased region" description="Polar residues" evidence="4">
    <location>
        <begin position="583"/>
        <end position="593"/>
    </location>
</feature>
<keyword evidence="7" id="KW-1185">Reference proteome</keyword>
<evidence type="ECO:0000313" key="7">
    <source>
        <dbReference type="Proteomes" id="UP001050975"/>
    </source>
</evidence>
<dbReference type="GO" id="GO:0003847">
    <property type="term" value="F:1-alkyl-2-acetylglycerophosphocholine esterase activity"/>
    <property type="evidence" value="ECO:0007669"/>
    <property type="project" value="TreeGrafter"/>
</dbReference>
<keyword evidence="2" id="KW-0442">Lipid degradation</keyword>
<dbReference type="Proteomes" id="UP001050975">
    <property type="component" value="Unassembled WGS sequence"/>
</dbReference>
<dbReference type="Pfam" id="PF03403">
    <property type="entry name" value="PAF-AH_p_II"/>
    <property type="match status" value="1"/>
</dbReference>
<dbReference type="SUPFAM" id="SSF53474">
    <property type="entry name" value="alpha/beta-Hydrolases"/>
    <property type="match status" value="1"/>
</dbReference>
<evidence type="ECO:0000256" key="1">
    <source>
        <dbReference type="ARBA" id="ARBA00022801"/>
    </source>
</evidence>
<dbReference type="Pfam" id="PF07176">
    <property type="entry name" value="DUF1400"/>
    <property type="match status" value="1"/>
</dbReference>